<proteinExistence type="inferred from homology"/>
<evidence type="ECO:0000256" key="12">
    <source>
        <dbReference type="RuleBase" id="RU363075"/>
    </source>
</evidence>
<feature type="non-terminal residue" evidence="13">
    <location>
        <position position="201"/>
    </location>
</feature>
<evidence type="ECO:0000256" key="11">
    <source>
        <dbReference type="ARBA" id="ARBA00048899"/>
    </source>
</evidence>
<name>A0A0B6ZIL5_9EUPU</name>
<evidence type="ECO:0000256" key="6">
    <source>
        <dbReference type="ARBA" id="ARBA00022692"/>
    </source>
</evidence>
<reference evidence="13" key="1">
    <citation type="submission" date="2014-12" db="EMBL/GenBank/DDBJ databases">
        <title>Insight into the proteome of Arion vulgaris.</title>
        <authorList>
            <person name="Aradska J."/>
            <person name="Bulat T."/>
            <person name="Smidak R."/>
            <person name="Sarate P."/>
            <person name="Gangsoo J."/>
            <person name="Sialana F."/>
            <person name="Bilban M."/>
            <person name="Lubec G."/>
        </authorList>
    </citation>
    <scope>NUCLEOTIDE SEQUENCE</scope>
    <source>
        <tissue evidence="13">Skin</tissue>
    </source>
</reference>
<dbReference type="UniPathway" id="UPA00378"/>
<comment type="similarity">
    <text evidence="3 12">Belongs to the glycosyltransferase 22 family.</text>
</comment>
<dbReference type="AlphaFoldDB" id="A0A0B6ZIL5"/>
<dbReference type="InterPro" id="IPR005599">
    <property type="entry name" value="GPI_mannosylTrfase"/>
</dbReference>
<dbReference type="Pfam" id="PF03901">
    <property type="entry name" value="Glyco_transf_22"/>
    <property type="match status" value="1"/>
</dbReference>
<feature type="transmembrane region" description="Helical" evidence="12">
    <location>
        <begin position="12"/>
        <end position="36"/>
    </location>
</feature>
<evidence type="ECO:0000256" key="5">
    <source>
        <dbReference type="ARBA" id="ARBA00022679"/>
    </source>
</evidence>
<evidence type="ECO:0000256" key="7">
    <source>
        <dbReference type="ARBA" id="ARBA00022824"/>
    </source>
</evidence>
<feature type="transmembrane region" description="Helical" evidence="12">
    <location>
        <begin position="106"/>
        <end position="123"/>
    </location>
</feature>
<keyword evidence="5" id="KW-0808">Transferase</keyword>
<dbReference type="EC" id="2.4.1.-" evidence="12"/>
<comment type="subcellular location">
    <subcellularLocation>
        <location evidence="1 12">Endoplasmic reticulum membrane</location>
        <topology evidence="1 12">Multi-pass membrane protein</topology>
    </subcellularLocation>
</comment>
<keyword evidence="9 12" id="KW-0472">Membrane</keyword>
<dbReference type="PANTHER" id="PTHR22760">
    <property type="entry name" value="GLYCOSYLTRANSFERASE"/>
    <property type="match status" value="1"/>
</dbReference>
<feature type="transmembrane region" description="Helical" evidence="12">
    <location>
        <begin position="77"/>
        <end position="94"/>
    </location>
</feature>
<comment type="function">
    <text evidence="10">Mannosyltransferase that operates in the biosynthetic pathway of dolichol-linked oligosaccharides, the glycan precursors employed in protein asparagine (N)-glycosylation. The assembly of dolichol-linked oligosaccharides begins on the cytosolic side of the endoplasmic reticulum membrane and finishes in its lumen. The sequential addition of sugars to dolichol pyrophosphate produces dolichol-linked oligosaccharides containing fourteen sugars, including two GlcNAcs, nine mannoses and three glucoses. Once assembled, the oligosaccharide is transferred from the lipid to nascent proteins by oligosaccharyltransferases. In the lumen of the endoplasmic reticulum, adds the eighth mannose residue in an alpha-1,6 linkage onto Man(7)GlcNAc(2)-PP-dolichol to produce Man(8)GlcNAc(2)-PP-dolichol.</text>
</comment>
<dbReference type="EMBL" id="HACG01020735">
    <property type="protein sequence ID" value="CEK67600.1"/>
    <property type="molecule type" value="Transcribed_RNA"/>
</dbReference>
<sequence length="201" mass="22527">TFMSAMLRKQRTPAPSVMATLLEVGVIVIMLLHLLVCPYTKVEESFNMQAIHDVINHGFDLEKYDHLEFPGVVPRSFLGPLAVAAVSSPFVIISNATGASIFTQQYIARAAVGLATAISFIVFCRAIESGFGNNVKNWLILVTITQFHFMFYMSRTLPNVLALTFVLLALSCWLHQKHRLFIWLSGVSIIIFRFDLIMFLG</sequence>
<comment type="pathway">
    <text evidence="2">Protein modification; protein glycosylation.</text>
</comment>
<dbReference type="GO" id="GO:0006487">
    <property type="term" value="P:protein N-linked glycosylation"/>
    <property type="evidence" value="ECO:0007669"/>
    <property type="project" value="TreeGrafter"/>
</dbReference>
<feature type="transmembrane region" description="Helical" evidence="12">
    <location>
        <begin position="160"/>
        <end position="176"/>
    </location>
</feature>
<feature type="non-terminal residue" evidence="13">
    <location>
        <position position="1"/>
    </location>
</feature>
<accession>A0A0B6ZIL5</accession>
<gene>
    <name evidence="13" type="primary">ORF63251</name>
</gene>
<comment type="catalytic activity">
    <reaction evidence="11">
        <text>an alpha-D-Man-(1-&gt;2)-alpha-D-Man-(1-&gt;2)-alpha-D-Man-(1-&gt;3)-[alpha-D-Man-(1-&gt;2)-alpha-D-Man-(1-&gt;3)-alpha-D-Man-(1-&gt;6)]-beta-D-Man-(1-&gt;4)-beta-D-GlcNAc-(1-&gt;4)-alpha-D-GlcNAc-diphospho-di-trans,poly-cis-dolichol + a di-trans,poly-cis-dolichyl beta-D-mannosyl phosphate = an alpha-D-Man-(1-&gt;2)-alpha-D-Man-(1-&gt;2)-alpha-D-Man-(1-&gt;3)-[alpha-D-Man-(1-&gt;2)-alpha-D-Man-(1-&gt;3)-[alpha-D-Man-(1-&gt;6)]-alpha-D-Man-(1-&gt;6)]-beta-D-Man-(1-&gt;4)-beta-D-GlcNAc-(1-&gt;4)-alpha-D-GlcNAc-diphospho-di-trans,poly-cis-dolichol + a di-trans,poly-cis-dolichyl phosphate + H(+)</text>
        <dbReference type="Rhea" id="RHEA:29535"/>
        <dbReference type="Rhea" id="RHEA-COMP:19498"/>
        <dbReference type="Rhea" id="RHEA-COMP:19501"/>
        <dbReference type="Rhea" id="RHEA-COMP:19518"/>
        <dbReference type="Rhea" id="RHEA-COMP:19519"/>
        <dbReference type="ChEBI" id="CHEBI:15378"/>
        <dbReference type="ChEBI" id="CHEBI:57683"/>
        <dbReference type="ChEBI" id="CHEBI:58211"/>
        <dbReference type="ChEBI" id="CHEBI:132517"/>
        <dbReference type="ChEBI" id="CHEBI:132519"/>
        <dbReference type="EC" id="2.4.1.260"/>
    </reaction>
    <physiologicalReaction direction="left-to-right" evidence="11">
        <dbReference type="Rhea" id="RHEA:29536"/>
    </physiologicalReaction>
</comment>
<keyword evidence="7 12" id="KW-0256">Endoplasmic reticulum</keyword>
<organism evidence="13">
    <name type="scientific">Arion vulgaris</name>
    <dbReference type="NCBI Taxonomy" id="1028688"/>
    <lineage>
        <taxon>Eukaryota</taxon>
        <taxon>Metazoa</taxon>
        <taxon>Spiralia</taxon>
        <taxon>Lophotrochozoa</taxon>
        <taxon>Mollusca</taxon>
        <taxon>Gastropoda</taxon>
        <taxon>Heterobranchia</taxon>
        <taxon>Euthyneura</taxon>
        <taxon>Panpulmonata</taxon>
        <taxon>Eupulmonata</taxon>
        <taxon>Stylommatophora</taxon>
        <taxon>Helicina</taxon>
        <taxon>Arionoidea</taxon>
        <taxon>Arionidae</taxon>
        <taxon>Arion</taxon>
    </lineage>
</organism>
<evidence type="ECO:0000313" key="13">
    <source>
        <dbReference type="EMBL" id="CEK67600.1"/>
    </source>
</evidence>
<evidence type="ECO:0000256" key="9">
    <source>
        <dbReference type="ARBA" id="ARBA00023136"/>
    </source>
</evidence>
<evidence type="ECO:0000256" key="8">
    <source>
        <dbReference type="ARBA" id="ARBA00022989"/>
    </source>
</evidence>
<keyword evidence="8 12" id="KW-1133">Transmembrane helix</keyword>
<evidence type="ECO:0000256" key="4">
    <source>
        <dbReference type="ARBA" id="ARBA00022676"/>
    </source>
</evidence>
<dbReference type="PANTHER" id="PTHR22760:SF1">
    <property type="entry name" value="DOL-P-MAN:MAN(7)GLCNAC(2)-PP-DOL ALPHA-1,6-MANNOSYLTRANSFERASE"/>
    <property type="match status" value="1"/>
</dbReference>
<dbReference type="GO" id="GO:0005789">
    <property type="term" value="C:endoplasmic reticulum membrane"/>
    <property type="evidence" value="ECO:0007669"/>
    <property type="project" value="UniProtKB-SubCell"/>
</dbReference>
<evidence type="ECO:0000256" key="1">
    <source>
        <dbReference type="ARBA" id="ARBA00004477"/>
    </source>
</evidence>
<dbReference type="GO" id="GO:0052917">
    <property type="term" value="F:dol-P-Man:Man(7)GlcNAc(2)-PP-Dol alpha-1,6-mannosyltransferase activity"/>
    <property type="evidence" value="ECO:0007669"/>
    <property type="project" value="UniProtKB-EC"/>
</dbReference>
<evidence type="ECO:0000256" key="10">
    <source>
        <dbReference type="ARBA" id="ARBA00044721"/>
    </source>
</evidence>
<keyword evidence="6 12" id="KW-0812">Transmembrane</keyword>
<protein>
    <recommendedName>
        <fullName evidence="12">Mannosyltransferase</fullName>
        <ecNumber evidence="12">2.4.1.-</ecNumber>
    </recommendedName>
</protein>
<evidence type="ECO:0000256" key="2">
    <source>
        <dbReference type="ARBA" id="ARBA00004922"/>
    </source>
</evidence>
<feature type="transmembrane region" description="Helical" evidence="12">
    <location>
        <begin position="182"/>
        <end position="200"/>
    </location>
</feature>
<keyword evidence="4 12" id="KW-0328">Glycosyltransferase</keyword>
<evidence type="ECO:0000256" key="3">
    <source>
        <dbReference type="ARBA" id="ARBA00007063"/>
    </source>
</evidence>